<organism evidence="3 4">
    <name type="scientific">Dyella tabacisoli</name>
    <dbReference type="NCBI Taxonomy" id="2282381"/>
    <lineage>
        <taxon>Bacteria</taxon>
        <taxon>Pseudomonadati</taxon>
        <taxon>Pseudomonadota</taxon>
        <taxon>Gammaproteobacteria</taxon>
        <taxon>Lysobacterales</taxon>
        <taxon>Rhodanobacteraceae</taxon>
        <taxon>Dyella</taxon>
    </lineage>
</organism>
<sequence length="1557" mass="169421">MKVARAALLMLALSIGALGVVYVAMPARVASGMSAVFTADAHSFDQGKPAQVNAPAKRASGDCLGEEQWSSTKAYQADQYAGKLVARLGKLYKVNFYSVGLPPESNSAPNGQPWIYEKDCAAPPDEGNPPTVIISGPTTAESEDSVTLDATGSSSNNPGAGELTYNWVLPDGIAFRNVSGGTLSFVAPHVTSSKDFQFVVRVSDGVSSASNAHVLTVKPKQGGGGDCAAPQYEKGISYTDGNQVKNHGELYTCKQAGWCSQAAYAPGEDNHGDIIWPLAWTHDGRCEENTTNTLMLEFPPKPDGLPGNQPPLTGVLRCGAQETPIQGIWGEKLLIKDLKLCKYQLSMNMASSGHLPVNMPKVIDFKSETGEFQTEKIQYGQPIDLAQLRGLPGIKIELFAVGLNQPRQMAMGNGVLYVGSSMMLYASPDDISRYLYALPLDASGKPRGVYVMASDLEEPHGVAYRHGDLYFSTTGTLYRIRDVDTKYIDPTPEKVLSFPADQSNHPATEKQRVWHQKHPLRFNPLDPSDPWLYTTDGRPCNTCMIPAEPRYGTLMRYNVQTGDGEIIANGVRNSVGFDWNPKNGDIWWSDNNRQNFANGDEINRLPKPVAGAAIPHFGAPYVYANGIKGFTEQEWLNPTDAIQYSKPGVILSDLSLAQIDVSHYQAPAFVMADNLAPLGVKFWSGYPASTAGTQHILFTTHGLGMNKEGLEVRMLTVDDNNKVLAETPLITGWLGSEQGGVDCAVRCVGRPVEFLELADHSLLISDDIRGVIYRVHYDGSGLPDTTLAIHAPVAPDHAVADQMVSGVLTEKATGHARRFYLAWGSQALQFKGFAPGEYDVRLNDIGNWVPQHRVQSVHVTAGSPVTISADYKPFDPNVRGTIRVRAPVKPNAALASETLEVKLVSRRAGEPTQTIAVPWGQEGSVQTPYGEYDLLYPFVSPSLLPDPSKETVWLDEGEDDVAKTMHYERVDALGPAILSRTCASCHDDGYFNDPAKAHSWHEAGAGKLAAKIMSMPIPDGHCDQVCGDAVAQYLFDDVWRDYLNPGAAVGVRQLRLLTPNEYAATVKDMLNVDITADKLPSDKSEPKFRYPGQASRGQVGTEDVMRYYQAAQEIAPKVDLASLGYADTGGNNQAFIEGLGRRLYRRRLQANEVTRLQAYLNEHGPQALVAAMLDSPYFLYRSELGEPQTRNYGGTYALTHAEIASVLSYGFLGTAPSLALQDKAEAGELDTPSLMEAEVTRMLQSPAGQGQFARFIRYYTKTTGTVGAKNFPALDIALDAPTIEAMRHEQDDFSKNLIAKDSATVEEMFNPGYTYLNGRLAEHYGIGGVSGDAMQKVTVPAVRGGLLHMGIVHVSVSADSTTSLVRRGRMIRENLFCRDIGAATGVDPDDIQLPSEPISTRQFWDLATGEHASGGQCWSCHNFMNNAGAALEHYGPDGRYRQQELSYQAQKLMNPNGDKLQIDANGNLVDNTGSNDWTHMDDGARSLAENIPRNPSALRCLSSSYYRMVMGIDPAPSATATVGDMTKELTQSGRLHGMISVFLESDALRYRRNNGGE</sequence>
<dbReference type="Gene3D" id="2.120.10.30">
    <property type="entry name" value="TolB, C-terminal domain"/>
    <property type="match status" value="1"/>
</dbReference>
<dbReference type="RefSeq" id="WP_114846818.1">
    <property type="nucleotide sequence ID" value="NZ_JBHSPE010000021.1"/>
</dbReference>
<dbReference type="Pfam" id="PF07631">
    <property type="entry name" value="PSD4"/>
    <property type="match status" value="1"/>
</dbReference>
<dbReference type="OrthoDB" id="9770043at2"/>
<dbReference type="InterPro" id="IPR013039">
    <property type="entry name" value="DUF1588"/>
</dbReference>
<dbReference type="InterPro" id="IPR003610">
    <property type="entry name" value="CBM5/12"/>
</dbReference>
<feature type="compositionally biased region" description="Polar residues" evidence="1">
    <location>
        <begin position="148"/>
        <end position="157"/>
    </location>
</feature>
<dbReference type="InterPro" id="IPR013783">
    <property type="entry name" value="Ig-like_fold"/>
</dbReference>
<proteinExistence type="predicted"/>
<keyword evidence="4" id="KW-1185">Reference proteome</keyword>
<feature type="region of interest" description="Disordered" evidence="1">
    <location>
        <begin position="137"/>
        <end position="157"/>
    </location>
</feature>
<dbReference type="Proteomes" id="UP000253782">
    <property type="component" value="Unassembled WGS sequence"/>
</dbReference>
<protein>
    <submittedName>
        <fullName evidence="3">DUF1592 domain-containing protein</fullName>
    </submittedName>
</protein>
<dbReference type="PANTHER" id="PTHR33546:SF1">
    <property type="entry name" value="LARGE, MULTIFUNCTIONAL SECRETED PROTEIN"/>
    <property type="match status" value="1"/>
</dbReference>
<dbReference type="EMBL" id="QQAH01000017">
    <property type="protein sequence ID" value="RDD80433.1"/>
    <property type="molecule type" value="Genomic_DNA"/>
</dbReference>
<dbReference type="SUPFAM" id="SSF63825">
    <property type="entry name" value="YWTD domain"/>
    <property type="match status" value="1"/>
</dbReference>
<evidence type="ECO:0000256" key="1">
    <source>
        <dbReference type="SAM" id="MobiDB-lite"/>
    </source>
</evidence>
<evidence type="ECO:0000259" key="2">
    <source>
        <dbReference type="SMART" id="SM00495"/>
    </source>
</evidence>
<dbReference type="InterPro" id="IPR011042">
    <property type="entry name" value="6-blade_b-propeller_TolB-like"/>
</dbReference>
<feature type="domain" description="Chitin-binding type-3" evidence="2">
    <location>
        <begin position="66"/>
        <end position="117"/>
    </location>
</feature>
<reference evidence="3 4" key="1">
    <citation type="submission" date="2018-07" db="EMBL/GenBank/DDBJ databases">
        <title>Dyella tabacisoli L4-6T, whole genome shotgun sequence.</title>
        <authorList>
            <person name="Zhou X.-K."/>
            <person name="Li W.-J."/>
            <person name="Duan Y.-Q."/>
        </authorList>
    </citation>
    <scope>NUCLEOTIDE SEQUENCE [LARGE SCALE GENOMIC DNA]</scope>
    <source>
        <strain evidence="3 4">L4-6</strain>
    </source>
</reference>
<gene>
    <name evidence="3" type="ORF">DVJ77_17515</name>
</gene>
<dbReference type="InterPro" id="IPR013042">
    <property type="entry name" value="DUF1592"/>
</dbReference>
<accession>A0A369UJB0</accession>
<dbReference type="PANTHER" id="PTHR33546">
    <property type="entry name" value="LARGE, MULTIFUNCTIONAL SECRETED PROTEIN-RELATED"/>
    <property type="match status" value="1"/>
</dbReference>
<evidence type="ECO:0000313" key="4">
    <source>
        <dbReference type="Proteomes" id="UP000253782"/>
    </source>
</evidence>
<dbReference type="GO" id="GO:0004553">
    <property type="term" value="F:hydrolase activity, hydrolyzing O-glycosyl compounds"/>
    <property type="evidence" value="ECO:0007669"/>
    <property type="project" value="InterPro"/>
</dbReference>
<name>A0A369UJB0_9GAMM</name>
<dbReference type="GO" id="GO:0030246">
    <property type="term" value="F:carbohydrate binding"/>
    <property type="evidence" value="ECO:0007669"/>
    <property type="project" value="InterPro"/>
</dbReference>
<comment type="caution">
    <text evidence="3">The sequence shown here is derived from an EMBL/GenBank/DDBJ whole genome shotgun (WGS) entry which is preliminary data.</text>
</comment>
<feature type="domain" description="Chitin-binding type-3" evidence="2">
    <location>
        <begin position="229"/>
        <end position="279"/>
    </location>
</feature>
<dbReference type="InterPro" id="IPR013036">
    <property type="entry name" value="DUF1587"/>
</dbReference>
<dbReference type="Pfam" id="PF07627">
    <property type="entry name" value="PSCyt3"/>
    <property type="match status" value="1"/>
</dbReference>
<evidence type="ECO:0000313" key="3">
    <source>
        <dbReference type="EMBL" id="RDD80433.1"/>
    </source>
</evidence>
<dbReference type="GO" id="GO:0005975">
    <property type="term" value="P:carbohydrate metabolic process"/>
    <property type="evidence" value="ECO:0007669"/>
    <property type="project" value="InterPro"/>
</dbReference>
<dbReference type="InterPro" id="IPR013043">
    <property type="entry name" value="DUF1595"/>
</dbReference>
<dbReference type="Pfam" id="PF07637">
    <property type="entry name" value="PSD5"/>
    <property type="match status" value="1"/>
</dbReference>
<dbReference type="SMART" id="SM00495">
    <property type="entry name" value="ChtBD3"/>
    <property type="match status" value="2"/>
</dbReference>
<dbReference type="GO" id="GO:0005576">
    <property type="term" value="C:extracellular region"/>
    <property type="evidence" value="ECO:0007669"/>
    <property type="project" value="InterPro"/>
</dbReference>
<dbReference type="Pfam" id="PF07626">
    <property type="entry name" value="PSD3"/>
    <property type="match status" value="1"/>
</dbReference>
<dbReference type="Gene3D" id="2.60.40.10">
    <property type="entry name" value="Immunoglobulins"/>
    <property type="match status" value="1"/>
</dbReference>